<dbReference type="InterPro" id="IPR011990">
    <property type="entry name" value="TPR-like_helical_dom_sf"/>
</dbReference>
<keyword evidence="1" id="KW-0677">Repeat</keyword>
<dbReference type="Proteomes" id="UP000663832">
    <property type="component" value="Unassembled WGS sequence"/>
</dbReference>
<keyword evidence="2" id="KW-0802">TPR repeat</keyword>
<accession>A0A814FZP4</accession>
<evidence type="ECO:0000256" key="2">
    <source>
        <dbReference type="ARBA" id="ARBA00022803"/>
    </source>
</evidence>
<dbReference type="InterPro" id="IPR019734">
    <property type="entry name" value="TPR_rpt"/>
</dbReference>
<sequence length="451" mass="52100">MALHYLWESEDFSDSSPIPVLVEIDLGNDNHGDSDTPFASITEHSYFGEAEKEVLFMVGARFRVVEVRRGEKGIWYVRLATLASFDDLFTSQSQWYKLYNHMQTKFIHPLITLPDIGTILLQSGKFDQAQTHYERLLQHLENLVYVPEETEDEEEEDEENEDRHELPSNTKHESCGLLRFFKDVRSNRDKPSEFEFEKAYKVVLCYYLLGRITQEKGLFDLSIIYYEAVLAQTSPTPISHNIFVSDRNCILCALCHLGLGATYELNEKLKHAFESYTQALRMFEQAHKGGSDKWPGSSNLTDVYKAHCLVGLGNLALIEQKYDQANKQYREALLLFDKYLPVGHPDQSRTRQKLANIMQIHECKSAMALEDYEDCLENYLRSLPSDHVDIGRLYADMARACEQLPNEMEKALEFAKKAAKIFEKGLPKEHKDNITICMIVKQIQRKLCLQI</sequence>
<comment type="caution">
    <text evidence="5">The sequence shown here is derived from an EMBL/GenBank/DDBJ whole genome shotgun (WGS) entry which is preliminary data.</text>
</comment>
<dbReference type="SUPFAM" id="SSF48452">
    <property type="entry name" value="TPR-like"/>
    <property type="match status" value="1"/>
</dbReference>
<dbReference type="EMBL" id="CAJNOM010000075">
    <property type="protein sequence ID" value="CAF0988019.1"/>
    <property type="molecule type" value="Genomic_DNA"/>
</dbReference>
<dbReference type="PANTHER" id="PTHR45641">
    <property type="entry name" value="TETRATRICOPEPTIDE REPEAT PROTEIN (AFU_ORTHOLOGUE AFUA_6G03870)"/>
    <property type="match status" value="1"/>
</dbReference>
<keyword evidence="6" id="KW-1185">Reference proteome</keyword>
<dbReference type="OrthoDB" id="9990966at2759"/>
<evidence type="ECO:0000313" key="5">
    <source>
        <dbReference type="EMBL" id="CAF0988019.1"/>
    </source>
</evidence>
<dbReference type="SMART" id="SM00028">
    <property type="entry name" value="TPR"/>
    <property type="match status" value="5"/>
</dbReference>
<dbReference type="PANTHER" id="PTHR45641:SF19">
    <property type="entry name" value="NEPHROCYSTIN-3"/>
    <property type="match status" value="1"/>
</dbReference>
<dbReference type="AlphaFoldDB" id="A0A814FZP4"/>
<reference evidence="5" key="1">
    <citation type="submission" date="2021-02" db="EMBL/GenBank/DDBJ databases">
        <authorList>
            <person name="Nowell W R."/>
        </authorList>
    </citation>
    <scope>NUCLEOTIDE SEQUENCE</scope>
</reference>
<feature type="compositionally biased region" description="Basic and acidic residues" evidence="3">
    <location>
        <begin position="161"/>
        <end position="170"/>
    </location>
</feature>
<feature type="compositionally biased region" description="Acidic residues" evidence="3">
    <location>
        <begin position="148"/>
        <end position="160"/>
    </location>
</feature>
<feature type="region of interest" description="Disordered" evidence="3">
    <location>
        <begin position="148"/>
        <end position="170"/>
    </location>
</feature>
<name>A0A814FZP4_9BILA</name>
<protein>
    <submittedName>
        <fullName evidence="5">Uncharacterized protein</fullName>
    </submittedName>
</protein>
<evidence type="ECO:0000313" key="6">
    <source>
        <dbReference type="Proteomes" id="UP000663832"/>
    </source>
</evidence>
<proteinExistence type="predicted"/>
<evidence type="ECO:0000256" key="3">
    <source>
        <dbReference type="SAM" id="MobiDB-lite"/>
    </source>
</evidence>
<dbReference type="EMBL" id="CAJNOI010000066">
    <property type="protein sequence ID" value="CAF0985821.1"/>
    <property type="molecule type" value="Genomic_DNA"/>
</dbReference>
<gene>
    <name evidence="4" type="ORF">BJG266_LOCUS15118</name>
    <name evidence="5" type="ORF">QVE165_LOCUS14233</name>
</gene>
<evidence type="ECO:0000313" key="4">
    <source>
        <dbReference type="EMBL" id="CAF0985821.1"/>
    </source>
</evidence>
<dbReference type="Gene3D" id="1.25.40.10">
    <property type="entry name" value="Tetratricopeptide repeat domain"/>
    <property type="match status" value="2"/>
</dbReference>
<dbReference type="Proteomes" id="UP000663877">
    <property type="component" value="Unassembled WGS sequence"/>
</dbReference>
<evidence type="ECO:0000256" key="1">
    <source>
        <dbReference type="ARBA" id="ARBA00022737"/>
    </source>
</evidence>
<organism evidence="5 6">
    <name type="scientific">Adineta steineri</name>
    <dbReference type="NCBI Taxonomy" id="433720"/>
    <lineage>
        <taxon>Eukaryota</taxon>
        <taxon>Metazoa</taxon>
        <taxon>Spiralia</taxon>
        <taxon>Gnathifera</taxon>
        <taxon>Rotifera</taxon>
        <taxon>Eurotatoria</taxon>
        <taxon>Bdelloidea</taxon>
        <taxon>Adinetida</taxon>
        <taxon>Adinetidae</taxon>
        <taxon>Adineta</taxon>
    </lineage>
</organism>